<feature type="compositionally biased region" description="Low complexity" evidence="3">
    <location>
        <begin position="1005"/>
        <end position="1019"/>
    </location>
</feature>
<accession>A0A2T7NFR7</accession>
<dbReference type="InterPro" id="IPR019747">
    <property type="entry name" value="FERM_CS"/>
</dbReference>
<feature type="compositionally biased region" description="Polar residues" evidence="3">
    <location>
        <begin position="1080"/>
        <end position="1096"/>
    </location>
</feature>
<sequence length="1137" mass="129567">MEKGSWKGCQLLEKVYDMLNLHEKDYFSLRFIDSSGQTHWLDGNKTLSSQFKGCFNPYKLYFGVKFYAADPCKLREEITRYLFFLQVKQDILQGRLPVTFDEAAELCAYAVQSELGDFDPRHHTPGYVSEFCFVPNQSEELERKIAAIHRRLGGLVPMMAEYRFLDKVKWLDMYGVDLHPVMGEASVEYFLGLTPTGIVVYKNKNKVGNYFWPRINKVTFRGKIFIIKVKDKNNEEHAYAFELPRKAACKYVWKCCVEHHAFFRYSSQLLSHVCICTALDVHALHIGRTQRQAFSDNLSRQSSAVVRLPSRRQPRRVSSDSRLNAHGQYESQYHKDSGMVTMVIRPEPVRGPRHRSLPELQGHESPRSTKSAPWEGKLDYGLYTGGRESPLSAPSDRMNQQRNRGVSGSDSESGISQRRKYFPNRRGSDNDSDASMSRRRRREIDSDSGSDVSSRYHTTRSNNEKSTKTSFPVLYPFHDKDSKQNGSVPSLHSAPAGETRQRRRRRRSKSPGKKPPEELRRHFEYDLKDTEGMSQEQLREIPFVNVETKSSFFKLKYSPKLRQKVKASKQKNAEGLDQNRNEILHRQTSAPSTDACDKSSVRQSQHTDTDAGDGLGNRQQWGQSTVCCPKIGKVTGSCDCTQCTYVSFHLHLQVGRSRSFTRRPYSYHQSQSHTLPNHISSSSTLAATHHGNSHIPEEKTHDFITSEKHHLYNTSLADSEYQISKSSPYHSPNQNSELRYPSSRPKYSASVSSYQSHRSYHRDRSSLFHPTHSQNAYESDNNVVLRSRHHQHNTRTRNTYEPVSQSQSRPKREGDFEGSQRYSPSRQEGGSRSFNPLAQDPTTALDSYGKEPHRRNVTPSRTDHSITQSQPYDMTVTSSYIRDSSFNSYPHPHSQQRHGQQSSQAVQREAASPTSSSVYGAHTLPGERYSYTSSSYTQVQRSRPHGLESNQVQNCLMITDLQLSHPYQVDQKPQDTLPQDSSLSSKGQKIHRGIAITLYRHEPQSRYQSPQQQPMSTPPRYQSTPPRYGTPPQNLGTIDQYSDSSKYQSTPPRSQKDPNSSYSYFSPHSREQQAERRTGHNSAGSGKNNSRSSYPSPSVVASDRPGSRTTGGSSMRSDVAFQLLKSPGYNPNLCTEL</sequence>
<dbReference type="Pfam" id="PF00373">
    <property type="entry name" value="FERM_M"/>
    <property type="match status" value="1"/>
</dbReference>
<feature type="compositionally biased region" description="Basic residues" evidence="3">
    <location>
        <begin position="786"/>
        <end position="795"/>
    </location>
</feature>
<dbReference type="FunFam" id="2.30.29.30:FF:000002">
    <property type="entry name" value="Band 4.1-like protein 5 isoform 1"/>
    <property type="match status" value="1"/>
</dbReference>
<dbReference type="PANTHER" id="PTHR23280:SF4">
    <property type="entry name" value="BAND 4.1-LIKE PROTEIN 4A"/>
    <property type="match status" value="1"/>
</dbReference>
<dbReference type="InterPro" id="IPR000299">
    <property type="entry name" value="FERM_domain"/>
</dbReference>
<feature type="compositionally biased region" description="Polar residues" evidence="3">
    <location>
        <begin position="820"/>
        <end position="845"/>
    </location>
</feature>
<dbReference type="Pfam" id="PF09380">
    <property type="entry name" value="FERM_C"/>
    <property type="match status" value="1"/>
</dbReference>
<dbReference type="GO" id="GO:0016020">
    <property type="term" value="C:membrane"/>
    <property type="evidence" value="ECO:0007669"/>
    <property type="project" value="UniProtKB-ARBA"/>
</dbReference>
<feature type="compositionally biased region" description="Low complexity" evidence="3">
    <location>
        <begin position="1102"/>
        <end position="1118"/>
    </location>
</feature>
<dbReference type="Gene3D" id="2.30.29.30">
    <property type="entry name" value="Pleckstrin-homology domain (PH domain)/Phosphotyrosine-binding domain (PTB)"/>
    <property type="match status" value="1"/>
</dbReference>
<dbReference type="STRING" id="400727.A0A2T7NFR7"/>
<feature type="compositionally biased region" description="Polar residues" evidence="3">
    <location>
        <begin position="1020"/>
        <end position="1066"/>
    </location>
</feature>
<feature type="region of interest" description="Disordered" evidence="3">
    <location>
        <begin position="305"/>
        <end position="523"/>
    </location>
</feature>
<dbReference type="GO" id="GO:0031032">
    <property type="term" value="P:actomyosin structure organization"/>
    <property type="evidence" value="ECO:0007669"/>
    <property type="project" value="TreeGrafter"/>
</dbReference>
<dbReference type="PANTHER" id="PTHR23280">
    <property type="entry name" value="4.1 G PROTEIN"/>
    <property type="match status" value="1"/>
</dbReference>
<protein>
    <recommendedName>
        <fullName evidence="4">FERM domain-containing protein</fullName>
    </recommendedName>
</protein>
<feature type="region of interest" description="Disordered" evidence="3">
    <location>
        <begin position="723"/>
        <end position="948"/>
    </location>
</feature>
<dbReference type="FunFam" id="1.20.80.10:FF:000003">
    <property type="entry name" value="Tyrosine-protein phosphatase non-receptor type 4"/>
    <property type="match status" value="1"/>
</dbReference>
<dbReference type="AlphaFoldDB" id="A0A2T7NFR7"/>
<dbReference type="SMART" id="SM01196">
    <property type="entry name" value="FERM_C"/>
    <property type="match status" value="1"/>
</dbReference>
<evidence type="ECO:0000256" key="2">
    <source>
        <dbReference type="ARBA" id="ARBA00022490"/>
    </source>
</evidence>
<feature type="compositionally biased region" description="Polar residues" evidence="3">
    <location>
        <begin position="796"/>
        <end position="808"/>
    </location>
</feature>
<dbReference type="InterPro" id="IPR014352">
    <property type="entry name" value="FERM/acyl-CoA-bd_prot_sf"/>
</dbReference>
<evidence type="ECO:0000259" key="4">
    <source>
        <dbReference type="PROSITE" id="PS50057"/>
    </source>
</evidence>
<dbReference type="EMBL" id="PZQS01000013">
    <property type="protein sequence ID" value="PVD20019.1"/>
    <property type="molecule type" value="Genomic_DNA"/>
</dbReference>
<feature type="compositionally biased region" description="Polar residues" evidence="3">
    <location>
        <begin position="397"/>
        <end position="416"/>
    </location>
</feature>
<feature type="compositionally biased region" description="Basic and acidic residues" evidence="3">
    <location>
        <begin position="514"/>
        <end position="523"/>
    </location>
</feature>
<feature type="region of interest" description="Disordered" evidence="3">
    <location>
        <begin position="563"/>
        <end position="617"/>
    </location>
</feature>
<gene>
    <name evidence="5" type="ORF">C0Q70_20513</name>
</gene>
<dbReference type="Gene3D" id="1.20.80.10">
    <property type="match status" value="1"/>
</dbReference>
<feature type="compositionally biased region" description="Polar residues" evidence="3">
    <location>
        <begin position="723"/>
        <end position="737"/>
    </location>
</feature>
<feature type="compositionally biased region" description="Polar residues" evidence="3">
    <location>
        <begin position="771"/>
        <end position="784"/>
    </location>
</feature>
<dbReference type="InterPro" id="IPR035963">
    <property type="entry name" value="FERM_2"/>
</dbReference>
<feature type="compositionally biased region" description="Low complexity" evidence="3">
    <location>
        <begin position="891"/>
        <end position="907"/>
    </location>
</feature>
<name>A0A2T7NFR7_POMCA</name>
<dbReference type="InterPro" id="IPR018980">
    <property type="entry name" value="FERM_PH-like_C"/>
</dbReference>
<feature type="compositionally biased region" description="Polar residues" evidence="3">
    <location>
        <begin position="857"/>
        <end position="888"/>
    </location>
</feature>
<dbReference type="SUPFAM" id="SSF47031">
    <property type="entry name" value="Second domain of FERM"/>
    <property type="match status" value="1"/>
</dbReference>
<dbReference type="CDD" id="cd14473">
    <property type="entry name" value="FERM_B-lobe"/>
    <property type="match status" value="1"/>
</dbReference>
<evidence type="ECO:0000256" key="3">
    <source>
        <dbReference type="SAM" id="MobiDB-lite"/>
    </source>
</evidence>
<feature type="region of interest" description="Disordered" evidence="3">
    <location>
        <begin position="969"/>
        <end position="989"/>
    </location>
</feature>
<dbReference type="SUPFAM" id="SSF54236">
    <property type="entry name" value="Ubiquitin-like"/>
    <property type="match status" value="1"/>
</dbReference>
<comment type="subcellular location">
    <subcellularLocation>
        <location evidence="1">Cytoplasm</location>
    </subcellularLocation>
</comment>
<feature type="domain" description="FERM" evidence="4">
    <location>
        <begin position="1"/>
        <end position="267"/>
    </location>
</feature>
<dbReference type="GO" id="GO:0005737">
    <property type="term" value="C:cytoplasm"/>
    <property type="evidence" value="ECO:0007669"/>
    <property type="project" value="UniProtKB-SubCell"/>
</dbReference>
<evidence type="ECO:0000313" key="6">
    <source>
        <dbReference type="Proteomes" id="UP000245119"/>
    </source>
</evidence>
<feature type="compositionally biased region" description="Polar residues" evidence="3">
    <location>
        <begin position="452"/>
        <end position="461"/>
    </location>
</feature>
<dbReference type="Proteomes" id="UP000245119">
    <property type="component" value="Linkage Group LG13"/>
</dbReference>
<keyword evidence="2" id="KW-0963">Cytoplasm</keyword>
<dbReference type="InterPro" id="IPR018979">
    <property type="entry name" value="FERM_N"/>
</dbReference>
<proteinExistence type="predicted"/>
<feature type="compositionally biased region" description="Basic residues" evidence="3">
    <location>
        <begin position="501"/>
        <end position="512"/>
    </location>
</feature>
<dbReference type="InterPro" id="IPR029071">
    <property type="entry name" value="Ubiquitin-like_domsf"/>
</dbReference>
<evidence type="ECO:0000313" key="5">
    <source>
        <dbReference type="EMBL" id="PVD20019.1"/>
    </source>
</evidence>
<feature type="compositionally biased region" description="Polar residues" evidence="3">
    <location>
        <begin position="974"/>
        <end position="987"/>
    </location>
</feature>
<reference evidence="5 6" key="1">
    <citation type="submission" date="2018-04" db="EMBL/GenBank/DDBJ databases">
        <title>The genome of golden apple snail Pomacea canaliculata provides insight into stress tolerance and invasive adaptation.</title>
        <authorList>
            <person name="Liu C."/>
            <person name="Liu B."/>
            <person name="Ren Y."/>
            <person name="Zhang Y."/>
            <person name="Wang H."/>
            <person name="Li S."/>
            <person name="Jiang F."/>
            <person name="Yin L."/>
            <person name="Zhang G."/>
            <person name="Qian W."/>
            <person name="Fan W."/>
        </authorList>
    </citation>
    <scope>NUCLEOTIDE SEQUENCE [LARGE SCALE GENOMIC DNA]</scope>
    <source>
        <strain evidence="5">SZHN2017</strain>
        <tissue evidence="5">Muscle</tissue>
    </source>
</reference>
<dbReference type="Gene3D" id="3.10.20.90">
    <property type="entry name" value="Phosphatidylinositol 3-kinase Catalytic Subunit, Chain A, domain 1"/>
    <property type="match status" value="1"/>
</dbReference>
<feature type="compositionally biased region" description="Basic and acidic residues" evidence="3">
    <location>
        <begin position="595"/>
        <end position="609"/>
    </location>
</feature>
<dbReference type="SUPFAM" id="SSF50729">
    <property type="entry name" value="PH domain-like"/>
    <property type="match status" value="1"/>
</dbReference>
<dbReference type="PROSITE" id="PS00660">
    <property type="entry name" value="FERM_1"/>
    <property type="match status" value="1"/>
</dbReference>
<feature type="compositionally biased region" description="Low complexity" evidence="3">
    <location>
        <begin position="928"/>
        <end position="941"/>
    </location>
</feature>
<dbReference type="CDD" id="cd13186">
    <property type="entry name" value="FERM_C_NBL4_NBL5"/>
    <property type="match status" value="1"/>
</dbReference>
<feature type="compositionally biased region" description="Basic and acidic residues" evidence="3">
    <location>
        <begin position="1068"/>
        <end position="1078"/>
    </location>
</feature>
<feature type="region of interest" description="Disordered" evidence="3">
    <location>
        <begin position="669"/>
        <end position="696"/>
    </location>
</feature>
<dbReference type="InterPro" id="IPR019748">
    <property type="entry name" value="FERM_central"/>
</dbReference>
<feature type="compositionally biased region" description="Basic and acidic residues" evidence="3">
    <location>
        <begin position="571"/>
        <end position="585"/>
    </location>
</feature>
<dbReference type="PROSITE" id="PS50057">
    <property type="entry name" value="FERM_3"/>
    <property type="match status" value="1"/>
</dbReference>
<dbReference type="OrthoDB" id="6235974at2759"/>
<dbReference type="GO" id="GO:0005856">
    <property type="term" value="C:cytoskeleton"/>
    <property type="evidence" value="ECO:0007669"/>
    <property type="project" value="TreeGrafter"/>
</dbReference>
<keyword evidence="6" id="KW-1185">Reference proteome</keyword>
<comment type="caution">
    <text evidence="5">The sequence shown here is derived from an EMBL/GenBank/DDBJ whole genome shotgun (WGS) entry which is preliminary data.</text>
</comment>
<dbReference type="SMART" id="SM00295">
    <property type="entry name" value="B41"/>
    <property type="match status" value="1"/>
</dbReference>
<organism evidence="5 6">
    <name type="scientific">Pomacea canaliculata</name>
    <name type="common">Golden apple snail</name>
    <dbReference type="NCBI Taxonomy" id="400727"/>
    <lineage>
        <taxon>Eukaryota</taxon>
        <taxon>Metazoa</taxon>
        <taxon>Spiralia</taxon>
        <taxon>Lophotrochozoa</taxon>
        <taxon>Mollusca</taxon>
        <taxon>Gastropoda</taxon>
        <taxon>Caenogastropoda</taxon>
        <taxon>Architaenioglossa</taxon>
        <taxon>Ampullarioidea</taxon>
        <taxon>Ampullariidae</taxon>
        <taxon>Pomacea</taxon>
    </lineage>
</organism>
<dbReference type="PRINTS" id="PR00935">
    <property type="entry name" value="BAND41"/>
</dbReference>
<dbReference type="InterPro" id="IPR019749">
    <property type="entry name" value="Band_41_domain"/>
</dbReference>
<feature type="compositionally biased region" description="Polar residues" evidence="3">
    <location>
        <begin position="669"/>
        <end position="686"/>
    </location>
</feature>
<dbReference type="InterPro" id="IPR011993">
    <property type="entry name" value="PH-like_dom_sf"/>
</dbReference>
<feature type="region of interest" description="Disordered" evidence="3">
    <location>
        <begin position="1001"/>
        <end position="1137"/>
    </location>
</feature>
<dbReference type="Pfam" id="PF09379">
    <property type="entry name" value="FERM_N"/>
    <property type="match status" value="1"/>
</dbReference>
<evidence type="ECO:0000256" key="1">
    <source>
        <dbReference type="ARBA" id="ARBA00004496"/>
    </source>
</evidence>